<comment type="similarity">
    <text evidence="1">Belongs to the FMO family.</text>
</comment>
<accession>A0A6A5YMX0</accession>
<evidence type="ECO:0000256" key="2">
    <source>
        <dbReference type="ARBA" id="ARBA00022630"/>
    </source>
</evidence>
<dbReference type="Gene3D" id="3.50.50.60">
    <property type="entry name" value="FAD/NAD(P)-binding domain"/>
    <property type="match status" value="3"/>
</dbReference>
<dbReference type="Proteomes" id="UP000799770">
    <property type="component" value="Unassembled WGS sequence"/>
</dbReference>
<evidence type="ECO:0000313" key="6">
    <source>
        <dbReference type="EMBL" id="KAF2108455.1"/>
    </source>
</evidence>
<dbReference type="EMBL" id="ML977347">
    <property type="protein sequence ID" value="KAF2108455.1"/>
    <property type="molecule type" value="Genomic_DNA"/>
</dbReference>
<gene>
    <name evidence="6" type="ORF">BDV96DRAFT_652707</name>
</gene>
<dbReference type="InterPro" id="IPR050346">
    <property type="entry name" value="FMO-like"/>
</dbReference>
<dbReference type="AlphaFoldDB" id="A0A6A5YMX0"/>
<keyword evidence="5" id="KW-0812">Transmembrane</keyword>
<evidence type="ECO:0000256" key="3">
    <source>
        <dbReference type="ARBA" id="ARBA00022827"/>
    </source>
</evidence>
<organism evidence="6 7">
    <name type="scientific">Lophiotrema nucula</name>
    <dbReference type="NCBI Taxonomy" id="690887"/>
    <lineage>
        <taxon>Eukaryota</taxon>
        <taxon>Fungi</taxon>
        <taxon>Dikarya</taxon>
        <taxon>Ascomycota</taxon>
        <taxon>Pezizomycotina</taxon>
        <taxon>Dothideomycetes</taxon>
        <taxon>Pleosporomycetidae</taxon>
        <taxon>Pleosporales</taxon>
        <taxon>Lophiotremataceae</taxon>
        <taxon>Lophiotrema</taxon>
    </lineage>
</organism>
<dbReference type="Pfam" id="PF00743">
    <property type="entry name" value="FMO-like"/>
    <property type="match status" value="1"/>
</dbReference>
<dbReference type="OrthoDB" id="66881at2759"/>
<evidence type="ECO:0000313" key="7">
    <source>
        <dbReference type="Proteomes" id="UP000799770"/>
    </source>
</evidence>
<reference evidence="6" key="1">
    <citation type="journal article" date="2020" name="Stud. Mycol.">
        <title>101 Dothideomycetes genomes: a test case for predicting lifestyles and emergence of pathogens.</title>
        <authorList>
            <person name="Haridas S."/>
            <person name="Albert R."/>
            <person name="Binder M."/>
            <person name="Bloem J."/>
            <person name="Labutti K."/>
            <person name="Salamov A."/>
            <person name="Andreopoulos B."/>
            <person name="Baker S."/>
            <person name="Barry K."/>
            <person name="Bills G."/>
            <person name="Bluhm B."/>
            <person name="Cannon C."/>
            <person name="Castanera R."/>
            <person name="Culley D."/>
            <person name="Daum C."/>
            <person name="Ezra D."/>
            <person name="Gonzalez J."/>
            <person name="Henrissat B."/>
            <person name="Kuo A."/>
            <person name="Liang C."/>
            <person name="Lipzen A."/>
            <person name="Lutzoni F."/>
            <person name="Magnuson J."/>
            <person name="Mondo S."/>
            <person name="Nolan M."/>
            <person name="Ohm R."/>
            <person name="Pangilinan J."/>
            <person name="Park H.-J."/>
            <person name="Ramirez L."/>
            <person name="Alfaro M."/>
            <person name="Sun H."/>
            <person name="Tritt A."/>
            <person name="Yoshinaga Y."/>
            <person name="Zwiers L.-H."/>
            <person name="Turgeon B."/>
            <person name="Goodwin S."/>
            <person name="Spatafora J."/>
            <person name="Crous P."/>
            <person name="Grigoriev I."/>
        </authorList>
    </citation>
    <scope>NUCLEOTIDE SEQUENCE</scope>
    <source>
        <strain evidence="6">CBS 627.86</strain>
    </source>
</reference>
<keyword evidence="5" id="KW-1133">Transmembrane helix</keyword>
<protein>
    <submittedName>
        <fullName evidence="6">Uncharacterized protein</fullName>
    </submittedName>
</protein>
<dbReference type="InterPro" id="IPR036188">
    <property type="entry name" value="FAD/NAD-bd_sf"/>
</dbReference>
<dbReference type="SUPFAM" id="SSF51905">
    <property type="entry name" value="FAD/NAD(P)-binding domain"/>
    <property type="match status" value="2"/>
</dbReference>
<feature type="transmembrane region" description="Helical" evidence="5">
    <location>
        <begin position="568"/>
        <end position="589"/>
    </location>
</feature>
<proteinExistence type="inferred from homology"/>
<dbReference type="GO" id="GO:0050661">
    <property type="term" value="F:NADP binding"/>
    <property type="evidence" value="ECO:0007669"/>
    <property type="project" value="InterPro"/>
</dbReference>
<dbReference type="InterPro" id="IPR020946">
    <property type="entry name" value="Flavin_mOase-like"/>
</dbReference>
<evidence type="ECO:0000256" key="5">
    <source>
        <dbReference type="SAM" id="Phobius"/>
    </source>
</evidence>
<keyword evidence="5" id="KW-0472">Membrane</keyword>
<dbReference type="GO" id="GO:0050660">
    <property type="term" value="F:flavin adenine dinucleotide binding"/>
    <property type="evidence" value="ECO:0007669"/>
    <property type="project" value="InterPro"/>
</dbReference>
<sequence length="595" mass="67004">MAVSRDMEIAIIGAGLSGLVTAKTFLHDFSGSFDSVTVFEKASSLGGVWSSSRIYPGLSSNSPALTYEIPGFEYPQTLRKYGSHVKAEDINAYLRAFVHAYHIEEHISFDSRVEDVSWNHQTKKWIIKGRSGTCCFEKAFSYVVICNGMYHEKRVPNVAEEWPGKIPAMYHSADVGDPSIRRALSASKHTLIVGAGKSAIDLATMIATATWNPNSSGKPKVSLLYKRPHWLSPRAMLRGTVFFERLLFSRFLNAWLPFARRPDWLHRWVAHSRMGQWMTEMIFAFVSDDFKKSCNQTDLPETIPDHPMKEALSGALHVVPNGYIDLVRSKRIRIIEGTMNSVCDGGVNIKMQNGNIRQLAVDHILFATGYKLAFPFFSPCTLDQLGLESARKPQVDPNNLPSMKLYRLIVPPCTVTTHNPTQPHRNIAFNGFAYSLLNPAVCFVSAHWIAEYFLGQIPIPSLMEIQKDIEHFYAWQKSTFAAHGAKGVHIGPHATLYTDMLLEDMRVRIGHISGTMLNPVNLAKEWFRPMYPQIYAGLTEDRKRRDLQEASAKLPRSKRRDQWQIRGILVILSVAGLGAFVSVCWMAFINLAKVT</sequence>
<keyword evidence="3" id="KW-0274">FAD</keyword>
<dbReference type="PANTHER" id="PTHR23023">
    <property type="entry name" value="DIMETHYLANILINE MONOOXYGENASE"/>
    <property type="match status" value="1"/>
</dbReference>
<evidence type="ECO:0000256" key="4">
    <source>
        <dbReference type="ARBA" id="ARBA00023002"/>
    </source>
</evidence>
<name>A0A6A5YMX0_9PLEO</name>
<keyword evidence="7" id="KW-1185">Reference proteome</keyword>
<keyword evidence="2" id="KW-0285">Flavoprotein</keyword>
<keyword evidence="4" id="KW-0560">Oxidoreductase</keyword>
<dbReference type="GO" id="GO:0004499">
    <property type="term" value="F:N,N-dimethylaniline monooxygenase activity"/>
    <property type="evidence" value="ECO:0007669"/>
    <property type="project" value="InterPro"/>
</dbReference>
<evidence type="ECO:0000256" key="1">
    <source>
        <dbReference type="ARBA" id="ARBA00009183"/>
    </source>
</evidence>